<dbReference type="AlphaFoldDB" id="A0A4R7CZ72"/>
<keyword evidence="2" id="KW-1185">Reference proteome</keyword>
<proteinExistence type="predicted"/>
<reference evidence="1 2" key="1">
    <citation type="submission" date="2019-03" db="EMBL/GenBank/DDBJ databases">
        <title>Genomic Encyclopedia of Type Strains, Phase III (KMG-III): the genomes of soil and plant-associated and newly described type strains.</title>
        <authorList>
            <person name="Whitman W."/>
        </authorList>
    </citation>
    <scope>NUCLEOTIDE SEQUENCE [LARGE SCALE GENOMIC DNA]</scope>
    <source>
        <strain evidence="1 2">CGMCC 1.12801</strain>
    </source>
</reference>
<dbReference type="SUPFAM" id="SSF52141">
    <property type="entry name" value="Uracil-DNA glycosylase-like"/>
    <property type="match status" value="1"/>
</dbReference>
<dbReference type="OrthoDB" id="1147671at2"/>
<protein>
    <submittedName>
        <fullName evidence="1">Uracil-DNA glycosylase</fullName>
    </submittedName>
</protein>
<dbReference type="InterPro" id="IPR036895">
    <property type="entry name" value="Uracil-DNA_glycosylase-like_sf"/>
</dbReference>
<dbReference type="RefSeq" id="WP_133640198.1">
    <property type="nucleotide sequence ID" value="NZ_SNZV01000004.1"/>
</dbReference>
<dbReference type="EMBL" id="SNZV01000004">
    <property type="protein sequence ID" value="TDS13899.1"/>
    <property type="molecule type" value="Genomic_DNA"/>
</dbReference>
<name>A0A4R7CZ72_9SPHI</name>
<accession>A0A4R7CZ72</accession>
<gene>
    <name evidence="1" type="ORF">B0I21_104225</name>
</gene>
<sequence>MEQLKNWADKVIDTITPFAEKLNRDFYPLQSPIKKDVDILFIGLNPGGGYTYSCQKDNPSWEFRNGRMTVERLLKGNPTFSKGLESWPLFRGLKQIPYINDILQKDNYAYTNYYYISTKSFNEALSDPNQTQAIQQCKELTLELIRLVQPKTILVLGTSNGIDKLPFSNKKAVLHGVKKRLLMSAEFEGIQVFAIPHPSTLAISRDEIKALNTNLIELIENRSLTPFAFDRKVAEQFSVAAFLMAASLRNISFEQFITNDRKAECCKTVKINGDNLLIKIVIKPNEKYLGVRDANAGNKGNADRFYKDILSSDHYCSKVAGPKIVKDGAWLIKKYFDAYEAASLADLYNAILVDTQNLTRI</sequence>
<organism evidence="1 2">
    <name type="scientific">Sphingobacterium paludis</name>
    <dbReference type="NCBI Taxonomy" id="1476465"/>
    <lineage>
        <taxon>Bacteria</taxon>
        <taxon>Pseudomonadati</taxon>
        <taxon>Bacteroidota</taxon>
        <taxon>Sphingobacteriia</taxon>
        <taxon>Sphingobacteriales</taxon>
        <taxon>Sphingobacteriaceae</taxon>
        <taxon>Sphingobacterium</taxon>
    </lineage>
</organism>
<dbReference type="Proteomes" id="UP000294752">
    <property type="component" value="Unassembled WGS sequence"/>
</dbReference>
<evidence type="ECO:0000313" key="1">
    <source>
        <dbReference type="EMBL" id="TDS13899.1"/>
    </source>
</evidence>
<comment type="caution">
    <text evidence="1">The sequence shown here is derived from an EMBL/GenBank/DDBJ whole genome shotgun (WGS) entry which is preliminary data.</text>
</comment>
<evidence type="ECO:0000313" key="2">
    <source>
        <dbReference type="Proteomes" id="UP000294752"/>
    </source>
</evidence>
<dbReference type="Gene3D" id="3.40.470.10">
    <property type="entry name" value="Uracil-DNA glycosylase-like domain"/>
    <property type="match status" value="1"/>
</dbReference>